<dbReference type="RefSeq" id="WP_309151329.1">
    <property type="nucleotide sequence ID" value="NZ_CP133568.1"/>
</dbReference>
<dbReference type="Gene3D" id="2.60.40.1190">
    <property type="match status" value="1"/>
</dbReference>
<feature type="chain" id="PRO_5045505654" description="Carbohydrate binding family 9 domain-containing protein" evidence="1">
    <location>
        <begin position="28"/>
        <end position="758"/>
    </location>
</feature>
<evidence type="ECO:0000256" key="1">
    <source>
        <dbReference type="SAM" id="SignalP"/>
    </source>
</evidence>
<feature type="signal peptide" evidence="1">
    <location>
        <begin position="1"/>
        <end position="27"/>
    </location>
</feature>
<gene>
    <name evidence="2" type="ORF">RDV84_19760</name>
</gene>
<dbReference type="EMBL" id="CP133568">
    <property type="protein sequence ID" value="WMT02181.1"/>
    <property type="molecule type" value="Genomic_DNA"/>
</dbReference>
<dbReference type="Proteomes" id="UP001229313">
    <property type="component" value="Chromosome"/>
</dbReference>
<keyword evidence="3" id="KW-1185">Reference proteome</keyword>
<protein>
    <recommendedName>
        <fullName evidence="4">Carbohydrate binding family 9 domain-containing protein</fullName>
    </recommendedName>
</protein>
<dbReference type="SUPFAM" id="SSF49344">
    <property type="entry name" value="CBD9-like"/>
    <property type="match status" value="1"/>
</dbReference>
<name>A0ABY9P596_9GAMM</name>
<proteinExistence type="predicted"/>
<evidence type="ECO:0000313" key="3">
    <source>
        <dbReference type="Proteomes" id="UP001229313"/>
    </source>
</evidence>
<accession>A0ABY9P596</accession>
<evidence type="ECO:0000313" key="2">
    <source>
        <dbReference type="EMBL" id="WMT02181.1"/>
    </source>
</evidence>
<evidence type="ECO:0008006" key="4">
    <source>
        <dbReference type="Google" id="ProtNLM"/>
    </source>
</evidence>
<organism evidence="2 3">
    <name type="scientific">Lysobacter yananisis</name>
    <dbReference type="NCBI Taxonomy" id="1003114"/>
    <lineage>
        <taxon>Bacteria</taxon>
        <taxon>Pseudomonadati</taxon>
        <taxon>Pseudomonadota</taxon>
        <taxon>Gammaproteobacteria</taxon>
        <taxon>Lysobacterales</taxon>
        <taxon>Lysobacteraceae</taxon>
        <taxon>Lysobacter</taxon>
    </lineage>
</organism>
<sequence length="758" mass="83437">MPIRTRPAPAVARVLLCVAAWLTPACAALAIEARRLDASSPSFPAPADWDAAERHDAFWMYKPRDGVASPLRTQVQVACDDQALFFRVVADGQGSGGVRAPLARRDQIADDQDYVSVFIDTNGDGKSAYFFRVNPSGSLADGTYVAISDNQDFHPDFDASARGAANADGYAVDLRIARSQLRNRGSDGRGWRYLVMRNVPGAERMILASGELKQNATSYLSASQPLDMARCPGAGGEWEAGAHLTARRHEQKTGAVSQSDGVDTQLGGYLKWSDGAHLAVHATYRPDFSQVELDIPQLQSNAQYALFLPEKRDFFLEDTDLLELPTRSQLQGGGGGLAVYTRTITDPRWGARMSYRNQGRDFTALVADDRAGGVVAIPGPFGTAYVAQPASLLLLERASLARGAWRFGQFLSHRGYEGAGRNTVAGADASWQPSAIAKARAMLLFSATTAQPQQGLLRPGERSQGTYAFADWARLGRDWETSLTLERASEDWRNDTGYMPQSDFAQLTGVVTRRWRFDGPWSSISAFVWTAHSQTVSSGETILTRYAPGVWFSGPYDLQLVAEYHPGERRRVGGYGARLHRMDQWFFQVSSSLSQTVPALSFEILAGDQLDYAADALGRGYQASFSGKIRPLAWLEVQPRVSYWYMNASAHDLHARETSAQLLVNANFEAGSFLRLIAQYSRNRRQEPLLRGPAPDPSGLALPDWLDRRGNLQSLVYSNNAHPRWGFDVGATRSQDYASGDPKRYVLDLFAKVVVRLR</sequence>
<reference evidence="2 3" key="1">
    <citation type="submission" date="2023-08" db="EMBL/GenBank/DDBJ databases">
        <title>The whole genome sequence of Lysobacter yananisis.</title>
        <authorList>
            <person name="Sun H."/>
        </authorList>
    </citation>
    <scope>NUCLEOTIDE SEQUENCE [LARGE SCALE GENOMIC DNA]</scope>
    <source>
        <strain evidence="2 3">SNNU513</strain>
    </source>
</reference>
<keyword evidence="1" id="KW-0732">Signal</keyword>